<dbReference type="GO" id="GO:0005975">
    <property type="term" value="P:carbohydrate metabolic process"/>
    <property type="evidence" value="ECO:0007669"/>
    <property type="project" value="UniProtKB-ARBA"/>
</dbReference>
<keyword evidence="7" id="KW-1185">Reference proteome</keyword>
<dbReference type="AlphaFoldDB" id="A0ABD3N435"/>
<keyword evidence="5" id="KW-0812">Transmembrane</keyword>
<feature type="transmembrane region" description="Helical" evidence="5">
    <location>
        <begin position="27"/>
        <end position="47"/>
    </location>
</feature>
<evidence type="ECO:0008006" key="8">
    <source>
        <dbReference type="Google" id="ProtNLM"/>
    </source>
</evidence>
<dbReference type="PANTHER" id="PTHR22925:SF3">
    <property type="entry name" value="GLYCOSYL HYDROLASE FAMILY PROTEIN 43"/>
    <property type="match status" value="1"/>
</dbReference>
<evidence type="ECO:0000256" key="2">
    <source>
        <dbReference type="ARBA" id="ARBA00022801"/>
    </source>
</evidence>
<protein>
    <recommendedName>
        <fullName evidence="8">Glycosyl hydrolase family 43 protein</fullName>
    </recommendedName>
</protein>
<reference evidence="6 7" key="1">
    <citation type="submission" date="2024-10" db="EMBL/GenBank/DDBJ databases">
        <title>Updated reference genomes for cyclostephanoid diatoms.</title>
        <authorList>
            <person name="Roberts W.R."/>
            <person name="Alverson A.J."/>
        </authorList>
    </citation>
    <scope>NUCLEOTIDE SEQUENCE [LARGE SCALE GENOMIC DNA]</scope>
    <source>
        <strain evidence="6 7">AJA276-08</strain>
    </source>
</reference>
<evidence type="ECO:0000256" key="3">
    <source>
        <dbReference type="ARBA" id="ARBA00023295"/>
    </source>
</evidence>
<evidence type="ECO:0000256" key="4">
    <source>
        <dbReference type="RuleBase" id="RU361187"/>
    </source>
</evidence>
<dbReference type="Proteomes" id="UP001530315">
    <property type="component" value="Unassembled WGS sequence"/>
</dbReference>
<dbReference type="SUPFAM" id="SSF75005">
    <property type="entry name" value="Arabinanase/levansucrase/invertase"/>
    <property type="match status" value="1"/>
</dbReference>
<dbReference type="EMBL" id="JALLAZ020001638">
    <property type="protein sequence ID" value="KAL3770078.1"/>
    <property type="molecule type" value="Genomic_DNA"/>
</dbReference>
<dbReference type="PANTHER" id="PTHR22925">
    <property type="entry name" value="GLYCOSYL HYDROLASE 43 FAMILY MEMBER"/>
    <property type="match status" value="1"/>
</dbReference>
<keyword evidence="5" id="KW-1133">Transmembrane helix</keyword>
<dbReference type="GO" id="GO:0004553">
    <property type="term" value="F:hydrolase activity, hydrolyzing O-glycosyl compounds"/>
    <property type="evidence" value="ECO:0007669"/>
    <property type="project" value="UniProtKB-ARBA"/>
</dbReference>
<sequence length="328" mass="36062">MSHNHELTRLLPASSDETKFLNRFRSYLVSSSIVIIIIFLLVIRYMYGDVSGGQTPSFVSWEGGAATARRENDIIRPGSIFSDTRGVPINAHGGGFLFHGGTYYWYGEIKSGPTYLPASNAEWGGSRVDLVGISCYASSDLLNWEHRGNVLPASDDPDDDLYRDNVAERPKVAYNDRTGKFVMWLHVDGADYARARCGVATSDRPEGPFRYVGSFRPNGQMARDLTVFVDDEFDDDGGGKKAYLLVSSEDNASIHASELTDDYTNTTGNYTRIFVGNFTEAPSVFKRRGRYYFIGSGCTAWRPNPARSAVSSSSILVATTTNGGRNAG</sequence>
<keyword evidence="2 4" id="KW-0378">Hydrolase</keyword>
<evidence type="ECO:0000256" key="1">
    <source>
        <dbReference type="ARBA" id="ARBA00009865"/>
    </source>
</evidence>
<proteinExistence type="inferred from homology"/>
<evidence type="ECO:0000256" key="5">
    <source>
        <dbReference type="SAM" id="Phobius"/>
    </source>
</evidence>
<dbReference type="InterPro" id="IPR006710">
    <property type="entry name" value="Glyco_hydro_43"/>
</dbReference>
<feature type="non-terminal residue" evidence="6">
    <location>
        <position position="328"/>
    </location>
</feature>
<dbReference type="Gene3D" id="2.115.10.20">
    <property type="entry name" value="Glycosyl hydrolase domain, family 43"/>
    <property type="match status" value="1"/>
</dbReference>
<keyword evidence="5" id="KW-0472">Membrane</keyword>
<gene>
    <name evidence="6" type="ORF">ACHAW5_003454</name>
</gene>
<evidence type="ECO:0000313" key="7">
    <source>
        <dbReference type="Proteomes" id="UP001530315"/>
    </source>
</evidence>
<evidence type="ECO:0000313" key="6">
    <source>
        <dbReference type="EMBL" id="KAL3770078.1"/>
    </source>
</evidence>
<accession>A0ABD3N435</accession>
<comment type="similarity">
    <text evidence="1 4">Belongs to the glycosyl hydrolase 43 family.</text>
</comment>
<dbReference type="Pfam" id="PF04616">
    <property type="entry name" value="Glyco_hydro_43"/>
    <property type="match status" value="1"/>
</dbReference>
<dbReference type="InterPro" id="IPR023296">
    <property type="entry name" value="Glyco_hydro_beta-prop_sf"/>
</dbReference>
<name>A0ABD3N435_9STRA</name>
<keyword evidence="3 4" id="KW-0326">Glycosidase</keyword>
<comment type="caution">
    <text evidence="6">The sequence shown here is derived from an EMBL/GenBank/DDBJ whole genome shotgun (WGS) entry which is preliminary data.</text>
</comment>
<organism evidence="6 7">
    <name type="scientific">Stephanodiscus triporus</name>
    <dbReference type="NCBI Taxonomy" id="2934178"/>
    <lineage>
        <taxon>Eukaryota</taxon>
        <taxon>Sar</taxon>
        <taxon>Stramenopiles</taxon>
        <taxon>Ochrophyta</taxon>
        <taxon>Bacillariophyta</taxon>
        <taxon>Coscinodiscophyceae</taxon>
        <taxon>Thalassiosirophycidae</taxon>
        <taxon>Stephanodiscales</taxon>
        <taxon>Stephanodiscaceae</taxon>
        <taxon>Stephanodiscus</taxon>
    </lineage>
</organism>